<keyword evidence="6" id="KW-1185">Reference proteome</keyword>
<proteinExistence type="predicted"/>
<dbReference type="GO" id="GO:0005975">
    <property type="term" value="P:carbohydrate metabolic process"/>
    <property type="evidence" value="ECO:0007669"/>
    <property type="project" value="InterPro"/>
</dbReference>
<dbReference type="GO" id="GO:0006516">
    <property type="term" value="P:glycoprotein catabolic process"/>
    <property type="evidence" value="ECO:0007669"/>
    <property type="project" value="TreeGrafter"/>
</dbReference>
<evidence type="ECO:0000256" key="2">
    <source>
        <dbReference type="SAM" id="SignalP"/>
    </source>
</evidence>
<organism evidence="5 6">
    <name type="scientific">Sphingomonas melonis</name>
    <dbReference type="NCBI Taxonomy" id="152682"/>
    <lineage>
        <taxon>Bacteria</taxon>
        <taxon>Pseudomonadati</taxon>
        <taxon>Pseudomonadota</taxon>
        <taxon>Alphaproteobacteria</taxon>
        <taxon>Sphingomonadales</taxon>
        <taxon>Sphingomonadaceae</taxon>
        <taxon>Sphingomonas</taxon>
    </lineage>
</organism>
<accession>A0A7Y9FPQ3</accession>
<dbReference type="Gene3D" id="2.70.98.10">
    <property type="match status" value="1"/>
</dbReference>
<dbReference type="InterPro" id="IPR014718">
    <property type="entry name" value="GH-type_carb-bd"/>
</dbReference>
<gene>
    <name evidence="5" type="ORF">HD841_003000</name>
</gene>
<comment type="caution">
    <text evidence="5">The sequence shown here is derived from an EMBL/GenBank/DDBJ whole genome shotgun (WGS) entry which is preliminary data.</text>
</comment>
<feature type="domain" description="Glycosyl hydrolase family 92" evidence="3">
    <location>
        <begin position="278"/>
        <end position="728"/>
    </location>
</feature>
<dbReference type="AlphaFoldDB" id="A0A7Y9FPQ3"/>
<dbReference type="RefSeq" id="WP_179509610.1">
    <property type="nucleotide sequence ID" value="NZ_JACCBY010000004.1"/>
</dbReference>
<evidence type="ECO:0000256" key="1">
    <source>
        <dbReference type="SAM" id="MobiDB-lite"/>
    </source>
</evidence>
<dbReference type="EMBL" id="JACCBY010000004">
    <property type="protein sequence ID" value="NYD91193.1"/>
    <property type="molecule type" value="Genomic_DNA"/>
</dbReference>
<dbReference type="Gene3D" id="1.20.1610.10">
    <property type="entry name" value="alpha-1,2-mannosidases domains"/>
    <property type="match status" value="1"/>
</dbReference>
<reference evidence="5 6" key="1">
    <citation type="submission" date="2020-08" db="EMBL/GenBank/DDBJ databases">
        <title>The Agave Microbiome: Exploring the role of microbial communities in plant adaptations to desert environments.</title>
        <authorList>
            <person name="Partida-Martinez L.P."/>
        </authorList>
    </citation>
    <scope>NUCLEOTIDE SEQUENCE [LARGE SCALE GENOMIC DNA]</scope>
    <source>
        <strain evidence="5 6">AS2.3</strain>
    </source>
</reference>
<dbReference type="GO" id="GO:0005829">
    <property type="term" value="C:cytosol"/>
    <property type="evidence" value="ECO:0007669"/>
    <property type="project" value="TreeGrafter"/>
</dbReference>
<keyword evidence="2" id="KW-0732">Signal</keyword>
<feature type="region of interest" description="Disordered" evidence="1">
    <location>
        <begin position="730"/>
        <end position="761"/>
    </location>
</feature>
<evidence type="ECO:0000259" key="3">
    <source>
        <dbReference type="Pfam" id="PF07971"/>
    </source>
</evidence>
<feature type="chain" id="PRO_5030713265" evidence="2">
    <location>
        <begin position="26"/>
        <end position="761"/>
    </location>
</feature>
<protein>
    <submittedName>
        <fullName evidence="5">Putative alpha-1,2-mannosidase</fullName>
    </submittedName>
</protein>
<dbReference type="Gene3D" id="1.20.1050.60">
    <property type="entry name" value="alpha-1,2-mannosidase"/>
    <property type="match status" value="1"/>
</dbReference>
<feature type="domain" description="Glycosyl hydrolase family 92 N-terminal" evidence="4">
    <location>
        <begin position="38"/>
        <end position="272"/>
    </location>
</feature>
<dbReference type="Pfam" id="PF07971">
    <property type="entry name" value="Glyco_hydro_92"/>
    <property type="match status" value="1"/>
</dbReference>
<dbReference type="Gene3D" id="3.30.2080.10">
    <property type="entry name" value="GH92 mannosidase domain"/>
    <property type="match status" value="1"/>
</dbReference>
<evidence type="ECO:0000313" key="5">
    <source>
        <dbReference type="EMBL" id="NYD91193.1"/>
    </source>
</evidence>
<feature type="signal peptide" evidence="2">
    <location>
        <begin position="1"/>
        <end position="25"/>
    </location>
</feature>
<dbReference type="GO" id="GO:0030246">
    <property type="term" value="F:carbohydrate binding"/>
    <property type="evidence" value="ECO:0007669"/>
    <property type="project" value="InterPro"/>
</dbReference>
<dbReference type="FunFam" id="1.20.1050.60:FF:000002">
    <property type="entry name" value="Glycosyl hydrolase family 92"/>
    <property type="match status" value="1"/>
</dbReference>
<dbReference type="Proteomes" id="UP000517753">
    <property type="component" value="Unassembled WGS sequence"/>
</dbReference>
<dbReference type="GO" id="GO:0000224">
    <property type="term" value="F:peptide-N4-(N-acetyl-beta-glucosaminyl)asparagine amidase activity"/>
    <property type="evidence" value="ECO:0007669"/>
    <property type="project" value="TreeGrafter"/>
</dbReference>
<dbReference type="InterPro" id="IPR005887">
    <property type="entry name" value="GH92_a_mannosidase_put"/>
</dbReference>
<dbReference type="NCBIfam" id="TIGR01180">
    <property type="entry name" value="aman2_put"/>
    <property type="match status" value="1"/>
</dbReference>
<name>A0A7Y9FPQ3_9SPHN</name>
<dbReference type="InterPro" id="IPR012939">
    <property type="entry name" value="Glyco_hydro_92"/>
</dbReference>
<dbReference type="PANTHER" id="PTHR12143:SF43">
    <property type="entry name" value="PUTATIVE-RELATED"/>
    <property type="match status" value="1"/>
</dbReference>
<evidence type="ECO:0000259" key="4">
    <source>
        <dbReference type="Pfam" id="PF17678"/>
    </source>
</evidence>
<dbReference type="InterPro" id="IPR008928">
    <property type="entry name" value="6-hairpin_glycosidase_sf"/>
</dbReference>
<evidence type="ECO:0000313" key="6">
    <source>
        <dbReference type="Proteomes" id="UP000517753"/>
    </source>
</evidence>
<dbReference type="SUPFAM" id="SSF48208">
    <property type="entry name" value="Six-hairpin glycosidases"/>
    <property type="match status" value="1"/>
</dbReference>
<dbReference type="Pfam" id="PF17678">
    <property type="entry name" value="Glyco_hydro_92N"/>
    <property type="match status" value="1"/>
</dbReference>
<sequence length="761" mass="82691">MVLHPIRWRVSTLLAVALAGGPATGVGRPAMHDPVEAVDPFIGTDGGGQVFVGAARPFAVVRLGPDVMPFDATVPYKAGYRTSGNILGFSHLHLSGAAGKYGNLLMMPVAGVVRPDAIRSPREQEVNSPGYYAATLTRYGVHAELTSSRRVGFHRYRFPAGAPAHLTLRLDHILTKGVGDERQRFLGGEITRVSRSEWRGYGRYAGGWNNGGEYRVYFALVTDVPAAATRMWRGQEMQAVSAATVDHDMPFGVALDFAALPKGVLQAKLGVSFIGADQARRTIDQETPGWHFDGVRAQARAAWHRMLDRVRVAGGGASRRRQFYTALYHTMLMPSDRTGENPDWQSDEPYYDDFYTIWDTFRTSGPLLTLIAPERQRDMLRALIDIYRHTGYLPDGRSGNSNGRTQGGSNADVLITDAFVKGLKGIDYRTALAAMRKDAEVAPADDEKEGRGGLPDYLEKGYVSLAYPRSGSRTVEYAYDDYAIAGLACGLGQIDAARAAASRAGNWRNLWDRDLAVQGVHGFLRPRNPDGSWAAADFARGGEWSSFLYEADTWTYSLYVPHDGRGLVALAGGAAAFVRRLDTLFDRGHFDMSNEPGFLIPMLYHWAGRPDRSADRIAELLESRFGDGRAGLPGPDDSGAMSSWFAFQALGIFPVAGQDVYLIGTPGFAEATLMLGGGRSLQIVAPNFDPQGLNRYVVAATLNGRPLTRAWFRHRDIAAGGVLALTMASAPTDWGRDTPPPSQSDPSSPQLATCAPAAVAR</sequence>
<dbReference type="InterPro" id="IPR050883">
    <property type="entry name" value="PNGase"/>
</dbReference>
<dbReference type="InterPro" id="IPR041371">
    <property type="entry name" value="GH92_N"/>
</dbReference>
<dbReference type="PANTHER" id="PTHR12143">
    <property type="entry name" value="PEPTIDE N-GLYCANASE PNGASE -RELATED"/>
    <property type="match status" value="1"/>
</dbReference>